<evidence type="ECO:0000259" key="1">
    <source>
        <dbReference type="Pfam" id="PF01872"/>
    </source>
</evidence>
<dbReference type="OrthoDB" id="195113at2"/>
<dbReference type="PANTHER" id="PTHR38011">
    <property type="entry name" value="DIHYDROFOLATE REDUCTASE FAMILY PROTEIN (AFU_ORTHOLOGUE AFUA_8G06820)"/>
    <property type="match status" value="1"/>
</dbReference>
<accession>A0A198AS09</accession>
<dbReference type="Gene3D" id="3.40.430.10">
    <property type="entry name" value="Dihydrofolate Reductase, subunit A"/>
    <property type="match status" value="1"/>
</dbReference>
<dbReference type="SUPFAM" id="SSF53597">
    <property type="entry name" value="Dihydrofolate reductase-like"/>
    <property type="match status" value="1"/>
</dbReference>
<dbReference type="GO" id="GO:0008703">
    <property type="term" value="F:5-amino-6-(5-phosphoribosylamino)uracil reductase activity"/>
    <property type="evidence" value="ECO:0007669"/>
    <property type="project" value="InterPro"/>
</dbReference>
<dbReference type="InterPro" id="IPR002734">
    <property type="entry name" value="RibDG_C"/>
</dbReference>
<dbReference type="PANTHER" id="PTHR38011:SF2">
    <property type="entry name" value="BIFUNCTIONAL DEAMINASE-REDUCTASE DOMAIN PROTEIN"/>
    <property type="match status" value="1"/>
</dbReference>
<dbReference type="AlphaFoldDB" id="A0A198AS09"/>
<gene>
    <name evidence="2" type="ORF">A8708_31910</name>
</gene>
<proteinExistence type="predicted"/>
<evidence type="ECO:0000313" key="3">
    <source>
        <dbReference type="Proteomes" id="UP000078454"/>
    </source>
</evidence>
<feature type="domain" description="Bacterial bifunctional deaminase-reductase C-terminal" evidence="1">
    <location>
        <begin position="2"/>
        <end position="173"/>
    </location>
</feature>
<dbReference type="RefSeq" id="WP_068661782.1">
    <property type="nucleotide sequence ID" value="NZ_LYPB01000038.1"/>
</dbReference>
<dbReference type="GO" id="GO:0009231">
    <property type="term" value="P:riboflavin biosynthetic process"/>
    <property type="evidence" value="ECO:0007669"/>
    <property type="project" value="InterPro"/>
</dbReference>
<dbReference type="STRING" id="1850517.A8708_31910"/>
<reference evidence="2 3" key="1">
    <citation type="submission" date="2016-05" db="EMBL/GenBank/DDBJ databases">
        <title>Paenibacillus sp. 1ZS3-15 nov., isolated from the rhizosphere soil.</title>
        <authorList>
            <person name="Zhang X.X."/>
            <person name="Zhang J."/>
        </authorList>
    </citation>
    <scope>NUCLEOTIDE SEQUENCE [LARGE SCALE GENOMIC DNA]</scope>
    <source>
        <strain evidence="2 3">1ZS3-15</strain>
    </source>
</reference>
<dbReference type="Proteomes" id="UP000078454">
    <property type="component" value="Unassembled WGS sequence"/>
</dbReference>
<dbReference type="EMBL" id="LYPB01000038">
    <property type="protein sequence ID" value="OAS23648.1"/>
    <property type="molecule type" value="Genomic_DNA"/>
</dbReference>
<dbReference type="InterPro" id="IPR024072">
    <property type="entry name" value="DHFR-like_dom_sf"/>
</dbReference>
<dbReference type="InterPro" id="IPR050765">
    <property type="entry name" value="Riboflavin_Biosynth_HTPR"/>
</dbReference>
<sequence>MRKIVAGLFMSLDGVIDSPENSPKKWGNAEIMARIAEGVAKADAVLLGPQTYQFLAGFWQHQTNDVPMAKFLNNSPKYVVSQSLDTLDWQPATLLRGDFVDEIMKLKQQPGLNIQVPGSPTLVRSLLREGLLDELNLNICPVVAGSGMRLFEGMEEPLNLKLVGSKGYSNGVLAVTYQIAKS</sequence>
<evidence type="ECO:0000313" key="2">
    <source>
        <dbReference type="EMBL" id="OAS23648.1"/>
    </source>
</evidence>
<comment type="caution">
    <text evidence="2">The sequence shown here is derived from an EMBL/GenBank/DDBJ whole genome shotgun (WGS) entry which is preliminary data.</text>
</comment>
<name>A0A198AS09_9BACL</name>
<organism evidence="2 3">
    <name type="scientific">Paenibacillus oryzisoli</name>
    <dbReference type="NCBI Taxonomy" id="1850517"/>
    <lineage>
        <taxon>Bacteria</taxon>
        <taxon>Bacillati</taxon>
        <taxon>Bacillota</taxon>
        <taxon>Bacilli</taxon>
        <taxon>Bacillales</taxon>
        <taxon>Paenibacillaceae</taxon>
        <taxon>Paenibacillus</taxon>
    </lineage>
</organism>
<protein>
    <recommendedName>
        <fullName evidence="1">Bacterial bifunctional deaminase-reductase C-terminal domain-containing protein</fullName>
    </recommendedName>
</protein>
<dbReference type="Pfam" id="PF01872">
    <property type="entry name" value="RibD_C"/>
    <property type="match status" value="1"/>
</dbReference>
<keyword evidence="3" id="KW-1185">Reference proteome</keyword>